<dbReference type="EMBL" id="MHVR01000012">
    <property type="protein sequence ID" value="OHA96061.1"/>
    <property type="molecule type" value="Genomic_DNA"/>
</dbReference>
<reference evidence="2 3" key="1">
    <citation type="journal article" date="2016" name="Nat. Commun.">
        <title>Thousands of microbial genomes shed light on interconnected biogeochemical processes in an aquifer system.</title>
        <authorList>
            <person name="Anantharaman K."/>
            <person name="Brown C.T."/>
            <person name="Hug L.A."/>
            <person name="Sharon I."/>
            <person name="Castelle C.J."/>
            <person name="Probst A.J."/>
            <person name="Thomas B.C."/>
            <person name="Singh A."/>
            <person name="Wilkins M.J."/>
            <person name="Karaoz U."/>
            <person name="Brodie E.L."/>
            <person name="Williams K.H."/>
            <person name="Hubbard S.S."/>
            <person name="Banfield J.F."/>
        </authorList>
    </citation>
    <scope>NUCLEOTIDE SEQUENCE [LARGE SCALE GENOMIC DNA]</scope>
</reference>
<evidence type="ECO:0000313" key="2">
    <source>
        <dbReference type="EMBL" id="OHA96061.1"/>
    </source>
</evidence>
<feature type="signal peptide" evidence="1">
    <location>
        <begin position="1"/>
        <end position="23"/>
    </location>
</feature>
<protein>
    <recommendedName>
        <fullName evidence="4">DUF5667 domain-containing protein</fullName>
    </recommendedName>
</protein>
<dbReference type="AlphaFoldDB" id="A0A1G2THH7"/>
<organism evidence="2 3">
    <name type="scientific">Candidatus Zambryskibacteria bacterium RIFCSPHIGHO2_02_FULL_43_14</name>
    <dbReference type="NCBI Taxonomy" id="1802748"/>
    <lineage>
        <taxon>Bacteria</taxon>
        <taxon>Candidatus Zambryskiibacteriota</taxon>
    </lineage>
</organism>
<accession>A0A1G2THH7</accession>
<dbReference type="Proteomes" id="UP000178175">
    <property type="component" value="Unassembled WGS sequence"/>
</dbReference>
<name>A0A1G2THH7_9BACT</name>
<evidence type="ECO:0008006" key="4">
    <source>
        <dbReference type="Google" id="ProtNLM"/>
    </source>
</evidence>
<keyword evidence="1" id="KW-0732">Signal</keyword>
<gene>
    <name evidence="2" type="ORF">A3C70_01375</name>
</gene>
<evidence type="ECO:0000256" key="1">
    <source>
        <dbReference type="SAM" id="SignalP"/>
    </source>
</evidence>
<evidence type="ECO:0000313" key="3">
    <source>
        <dbReference type="Proteomes" id="UP000178175"/>
    </source>
</evidence>
<feature type="chain" id="PRO_5009584553" description="DUF5667 domain-containing protein" evidence="1">
    <location>
        <begin position="24"/>
        <end position="262"/>
    </location>
</feature>
<comment type="caution">
    <text evidence="2">The sequence shown here is derived from an EMBL/GenBank/DDBJ whole genome shotgun (WGS) entry which is preliminary data.</text>
</comment>
<sequence>MRNINGYIFIGVLVFSPLAPAHATVNVYTNDNAAGPTSVEVANLASTTEEERSKTKYIDTGSAKESAAGPAILEIDPVEGDPDHAEREGVIQYNESDLDFAQINIISAEAREIRGWDEKKKNDFLETVKEYSQVKSEQELENFAKGVLLKDENMKSIQTGEDSVEIEYEMPARFLNIFNASLVVRAEVASGRLVKIKYPWLSFLFKKFVVTSDIESEVKASLPEIGDEVLVSFEARALAIKILSNIMKNKHDTVKNSISNIR</sequence>
<proteinExistence type="predicted"/>